<dbReference type="AlphaFoldDB" id="A0A7W3W268"/>
<gene>
    <name evidence="2" type="ORF">H4281_30455</name>
</gene>
<evidence type="ECO:0000313" key="3">
    <source>
        <dbReference type="Proteomes" id="UP000526734"/>
    </source>
</evidence>
<dbReference type="SUPFAM" id="SSF52540">
    <property type="entry name" value="P-loop containing nucleoside triphosphate hydrolases"/>
    <property type="match status" value="1"/>
</dbReference>
<dbReference type="EMBL" id="JACGZW010000011">
    <property type="protein sequence ID" value="MBB1157486.1"/>
    <property type="molecule type" value="Genomic_DNA"/>
</dbReference>
<reference evidence="2 3" key="1">
    <citation type="submission" date="2020-08" db="EMBL/GenBank/DDBJ databases">
        <title>Amycolatopsis sp. nov. DR6-1 isolated from Dendrobium heterocarpum.</title>
        <authorList>
            <person name="Tedsree N."/>
            <person name="Kuncharoen N."/>
            <person name="Likhitwitayawuid K."/>
            <person name="Tanasupawat S."/>
        </authorList>
    </citation>
    <scope>NUCLEOTIDE SEQUENCE [LARGE SCALE GENOMIC DNA]</scope>
    <source>
        <strain evidence="2 3">DR6-1</strain>
    </source>
</reference>
<evidence type="ECO:0000313" key="2">
    <source>
        <dbReference type="EMBL" id="MBB1157486.1"/>
    </source>
</evidence>
<name>A0A7W3W268_9PSEU</name>
<dbReference type="InterPro" id="IPR027417">
    <property type="entry name" value="P-loop_NTPase"/>
</dbReference>
<sequence length="539" mass="58743">MAGMSPTDRTGMGQPLSAHVNRSLMAISRRAESVDRHTLAKTFVVAGSFSAMLHSADHQILYGRRGTGKTHALLYLADLVEETHDVAVYLDLRTIGSTSGLYANQQLPVPLRGTQLLVDTLEAVHEQLLTTAIETRVSDQEGLLQGLDELTEAATTVEVVGNVERETTVGGSAEQSTSAGASASWGPGGPRGQVTMSGSSRHSVTASDRLRRTGTEHHQVIFGPLSRALARITAALAPARLWLLLDEWSAIPLELQPLLADLLRRSVLPTHGTTVKIAAIERRSRFREPGCAGDYVGIEAGADAASAVSFDDVLLFDHGRTQSRQFFAELFLNHVRPRMPVTDDAAEFVATAFSRTAFPELVRAAEGVPRDAINIAALAAQHANTATIGIRHVRQAAQDWYLRDKYAAIAGNEPALTTLRWLVDEVVGRRRSRTFLLDHASGAHDETMRDLYDARLVHLVRRGIVNRKRPGTLYDGFAIDYGCYVALLSDSEQPSRRSKSDAWLTDSRGAAPDSGHLEQLLVELPGTARSVPRQRKPRE</sequence>
<evidence type="ECO:0000256" key="1">
    <source>
        <dbReference type="SAM" id="MobiDB-lite"/>
    </source>
</evidence>
<feature type="region of interest" description="Disordered" evidence="1">
    <location>
        <begin position="496"/>
        <end position="539"/>
    </location>
</feature>
<feature type="compositionally biased region" description="Polar residues" evidence="1">
    <location>
        <begin position="194"/>
        <end position="206"/>
    </location>
</feature>
<keyword evidence="3" id="KW-1185">Reference proteome</keyword>
<organism evidence="2 3">
    <name type="scientific">Amycolatopsis dendrobii</name>
    <dbReference type="NCBI Taxonomy" id="2760662"/>
    <lineage>
        <taxon>Bacteria</taxon>
        <taxon>Bacillati</taxon>
        <taxon>Actinomycetota</taxon>
        <taxon>Actinomycetes</taxon>
        <taxon>Pseudonocardiales</taxon>
        <taxon>Pseudonocardiaceae</taxon>
        <taxon>Amycolatopsis</taxon>
    </lineage>
</organism>
<comment type="caution">
    <text evidence="2">The sequence shown here is derived from an EMBL/GenBank/DDBJ whole genome shotgun (WGS) entry which is preliminary data.</text>
</comment>
<dbReference type="Proteomes" id="UP000526734">
    <property type="component" value="Unassembled WGS sequence"/>
</dbReference>
<accession>A0A7W3W268</accession>
<proteinExistence type="predicted"/>
<feature type="region of interest" description="Disordered" evidence="1">
    <location>
        <begin position="167"/>
        <end position="207"/>
    </location>
</feature>
<protein>
    <submittedName>
        <fullName evidence="2">Uncharacterized protein</fullName>
    </submittedName>
</protein>